<organism evidence="2 3">
    <name type="scientific">Rosa chinensis</name>
    <name type="common">China rose</name>
    <dbReference type="NCBI Taxonomy" id="74649"/>
    <lineage>
        <taxon>Eukaryota</taxon>
        <taxon>Viridiplantae</taxon>
        <taxon>Streptophyta</taxon>
        <taxon>Embryophyta</taxon>
        <taxon>Tracheophyta</taxon>
        <taxon>Spermatophyta</taxon>
        <taxon>Magnoliopsida</taxon>
        <taxon>eudicotyledons</taxon>
        <taxon>Gunneridae</taxon>
        <taxon>Pentapetalae</taxon>
        <taxon>rosids</taxon>
        <taxon>fabids</taxon>
        <taxon>Rosales</taxon>
        <taxon>Rosaceae</taxon>
        <taxon>Rosoideae</taxon>
        <taxon>Rosoideae incertae sedis</taxon>
        <taxon>Rosa</taxon>
    </lineage>
</organism>
<comment type="caution">
    <text evidence="2">The sequence shown here is derived from an EMBL/GenBank/DDBJ whole genome shotgun (WGS) entry which is preliminary data.</text>
</comment>
<gene>
    <name evidence="2" type="ORF">RchiOBHm_Chr5g0017131</name>
</gene>
<keyword evidence="1" id="KW-0472">Membrane</keyword>
<evidence type="ECO:0000313" key="3">
    <source>
        <dbReference type="Proteomes" id="UP000238479"/>
    </source>
</evidence>
<sequence length="128" mass="14366">MKTQRPGLDGGRRRHGGRKLYRFSISSNNGLGLSTSLEISVSPRRLSPKSQYLLDGSGPLLLSSTIEGLFHPRKPTALIESREMEQIQFNPGGLSFYLLSFLLFQFIYHLIVCYAAICEHPEREIGPT</sequence>
<dbReference type="EMBL" id="PDCK01000043">
    <property type="protein sequence ID" value="PRQ29745.1"/>
    <property type="molecule type" value="Genomic_DNA"/>
</dbReference>
<name>A0A2P6Q6D9_ROSCH</name>
<dbReference type="AlphaFoldDB" id="A0A2P6Q6D9"/>
<dbReference type="Gramene" id="PRQ29745">
    <property type="protein sequence ID" value="PRQ29745"/>
    <property type="gene ID" value="RchiOBHm_Chr5g0017131"/>
</dbReference>
<keyword evidence="3" id="KW-1185">Reference proteome</keyword>
<evidence type="ECO:0000256" key="1">
    <source>
        <dbReference type="SAM" id="Phobius"/>
    </source>
</evidence>
<keyword evidence="1" id="KW-1133">Transmembrane helix</keyword>
<protein>
    <submittedName>
        <fullName evidence="2">Uncharacterized protein</fullName>
    </submittedName>
</protein>
<reference evidence="2 3" key="1">
    <citation type="journal article" date="2018" name="Nat. Genet.">
        <title>The Rosa genome provides new insights in the design of modern roses.</title>
        <authorList>
            <person name="Bendahmane M."/>
        </authorList>
    </citation>
    <scope>NUCLEOTIDE SEQUENCE [LARGE SCALE GENOMIC DNA]</scope>
    <source>
        <strain evidence="3">cv. Old Blush</strain>
    </source>
</reference>
<evidence type="ECO:0000313" key="2">
    <source>
        <dbReference type="EMBL" id="PRQ29745.1"/>
    </source>
</evidence>
<accession>A0A2P6Q6D9</accession>
<feature type="transmembrane region" description="Helical" evidence="1">
    <location>
        <begin position="94"/>
        <end position="117"/>
    </location>
</feature>
<keyword evidence="1" id="KW-0812">Transmembrane</keyword>
<dbReference type="Proteomes" id="UP000238479">
    <property type="component" value="Chromosome 5"/>
</dbReference>
<proteinExistence type="predicted"/>